<feature type="transmembrane region" description="Helical" evidence="3">
    <location>
        <begin position="709"/>
        <end position="729"/>
    </location>
</feature>
<feature type="domain" description="Beta-lactamase-related" evidence="4">
    <location>
        <begin position="74"/>
        <end position="435"/>
    </location>
</feature>
<reference evidence="5 6" key="1">
    <citation type="submission" date="2009-11" db="EMBL/GenBank/DDBJ databases">
        <title>Annotation of Allomyces macrogynus ATCC 38327.</title>
        <authorList>
            <consortium name="The Broad Institute Genome Sequencing Platform"/>
            <person name="Russ C."/>
            <person name="Cuomo C."/>
            <person name="Burger G."/>
            <person name="Gray M.W."/>
            <person name="Holland P.W.H."/>
            <person name="King N."/>
            <person name="Lang F.B.F."/>
            <person name="Roger A.J."/>
            <person name="Ruiz-Trillo I."/>
            <person name="Young S.K."/>
            <person name="Zeng Q."/>
            <person name="Gargeya S."/>
            <person name="Fitzgerald M."/>
            <person name="Haas B."/>
            <person name="Abouelleil A."/>
            <person name="Alvarado L."/>
            <person name="Arachchi H.M."/>
            <person name="Berlin A."/>
            <person name="Chapman S.B."/>
            <person name="Gearin G."/>
            <person name="Goldberg J."/>
            <person name="Griggs A."/>
            <person name="Gujja S."/>
            <person name="Hansen M."/>
            <person name="Heiman D."/>
            <person name="Howarth C."/>
            <person name="Larimer J."/>
            <person name="Lui A."/>
            <person name="MacDonald P.J.P."/>
            <person name="McCowen C."/>
            <person name="Montmayeur A."/>
            <person name="Murphy C."/>
            <person name="Neiman D."/>
            <person name="Pearson M."/>
            <person name="Priest M."/>
            <person name="Roberts A."/>
            <person name="Saif S."/>
            <person name="Shea T."/>
            <person name="Sisk P."/>
            <person name="Stolte C."/>
            <person name="Sykes S."/>
            <person name="Wortman J."/>
            <person name="Nusbaum C."/>
            <person name="Birren B."/>
        </authorList>
    </citation>
    <scope>NUCLEOTIDE SEQUENCE [LARGE SCALE GENOMIC DNA]</scope>
    <source>
        <strain evidence="5 6">ATCC 38327</strain>
    </source>
</reference>
<proteinExistence type="inferred from homology"/>
<dbReference type="VEuPathDB" id="FungiDB:AMAG_02173"/>
<dbReference type="PANTHER" id="PTHR46825">
    <property type="entry name" value="D-ALANYL-D-ALANINE-CARBOXYPEPTIDASE/ENDOPEPTIDASE AMPH"/>
    <property type="match status" value="1"/>
</dbReference>
<reference evidence="6" key="2">
    <citation type="submission" date="2009-11" db="EMBL/GenBank/DDBJ databases">
        <title>The Genome Sequence of Allomyces macrogynus strain ATCC 38327.</title>
        <authorList>
            <consortium name="The Broad Institute Genome Sequencing Platform"/>
            <person name="Russ C."/>
            <person name="Cuomo C."/>
            <person name="Shea T."/>
            <person name="Young S.K."/>
            <person name="Zeng Q."/>
            <person name="Koehrsen M."/>
            <person name="Haas B."/>
            <person name="Borodovsky M."/>
            <person name="Guigo R."/>
            <person name="Alvarado L."/>
            <person name="Berlin A."/>
            <person name="Borenstein D."/>
            <person name="Chen Z."/>
            <person name="Engels R."/>
            <person name="Freedman E."/>
            <person name="Gellesch M."/>
            <person name="Goldberg J."/>
            <person name="Griggs A."/>
            <person name="Gujja S."/>
            <person name="Heiman D."/>
            <person name="Hepburn T."/>
            <person name="Howarth C."/>
            <person name="Jen D."/>
            <person name="Larson L."/>
            <person name="Lewis B."/>
            <person name="Mehta T."/>
            <person name="Park D."/>
            <person name="Pearson M."/>
            <person name="Roberts A."/>
            <person name="Saif S."/>
            <person name="Shenoy N."/>
            <person name="Sisk P."/>
            <person name="Stolte C."/>
            <person name="Sykes S."/>
            <person name="Walk T."/>
            <person name="White J."/>
            <person name="Yandava C."/>
            <person name="Burger G."/>
            <person name="Gray M.W."/>
            <person name="Holland P.W.H."/>
            <person name="King N."/>
            <person name="Lang F.B.F."/>
            <person name="Roger A.J."/>
            <person name="Ruiz-Trillo I."/>
            <person name="Lander E."/>
            <person name="Nusbaum C."/>
        </authorList>
    </citation>
    <scope>NUCLEOTIDE SEQUENCE [LARGE SCALE GENOMIC DNA]</scope>
    <source>
        <strain evidence="6">ATCC 38327</strain>
    </source>
</reference>
<dbReference type="InterPro" id="IPR050491">
    <property type="entry name" value="AmpC-like"/>
</dbReference>
<feature type="transmembrane region" description="Helical" evidence="3">
    <location>
        <begin position="669"/>
        <end position="689"/>
    </location>
</feature>
<dbReference type="AlphaFoldDB" id="A0A0L0S190"/>
<dbReference type="InterPro" id="IPR001466">
    <property type="entry name" value="Beta-lactam-related"/>
</dbReference>
<feature type="region of interest" description="Disordered" evidence="2">
    <location>
        <begin position="347"/>
        <end position="378"/>
    </location>
</feature>
<dbReference type="Proteomes" id="UP000054350">
    <property type="component" value="Unassembled WGS sequence"/>
</dbReference>
<dbReference type="EMBL" id="GG745330">
    <property type="protein sequence ID" value="KNE56352.1"/>
    <property type="molecule type" value="Genomic_DNA"/>
</dbReference>
<evidence type="ECO:0000256" key="1">
    <source>
        <dbReference type="ARBA" id="ARBA00038215"/>
    </source>
</evidence>
<dbReference type="SUPFAM" id="SSF56601">
    <property type="entry name" value="beta-lactamase/transpeptidase-like"/>
    <property type="match status" value="1"/>
</dbReference>
<dbReference type="OrthoDB" id="5946976at2759"/>
<gene>
    <name evidence="5" type="ORF">AMAG_02173</name>
</gene>
<feature type="transmembrane region" description="Helical" evidence="3">
    <location>
        <begin position="607"/>
        <end position="630"/>
    </location>
</feature>
<dbReference type="Pfam" id="PF00144">
    <property type="entry name" value="Beta-lactamase"/>
    <property type="match status" value="1"/>
</dbReference>
<keyword evidence="3" id="KW-1133">Transmembrane helix</keyword>
<keyword evidence="6" id="KW-1185">Reference proteome</keyword>
<evidence type="ECO:0000313" key="6">
    <source>
        <dbReference type="Proteomes" id="UP000054350"/>
    </source>
</evidence>
<organism evidence="5 6">
    <name type="scientific">Allomyces macrogynus (strain ATCC 38327)</name>
    <name type="common">Allomyces javanicus var. macrogynus</name>
    <dbReference type="NCBI Taxonomy" id="578462"/>
    <lineage>
        <taxon>Eukaryota</taxon>
        <taxon>Fungi</taxon>
        <taxon>Fungi incertae sedis</taxon>
        <taxon>Blastocladiomycota</taxon>
        <taxon>Blastocladiomycetes</taxon>
        <taxon>Blastocladiales</taxon>
        <taxon>Blastocladiaceae</taxon>
        <taxon>Allomyces</taxon>
    </lineage>
</organism>
<name>A0A0L0S190_ALLM3</name>
<comment type="similarity">
    <text evidence="1">Belongs to the peptidase S12 family.</text>
</comment>
<protein>
    <recommendedName>
        <fullName evidence="4">Beta-lactamase-related domain-containing protein</fullName>
    </recommendedName>
</protein>
<evidence type="ECO:0000313" key="5">
    <source>
        <dbReference type="EMBL" id="KNE56352.1"/>
    </source>
</evidence>
<dbReference type="PANTHER" id="PTHR46825:SF9">
    <property type="entry name" value="BETA-LACTAMASE-RELATED DOMAIN-CONTAINING PROTEIN"/>
    <property type="match status" value="1"/>
</dbReference>
<dbReference type="STRING" id="578462.A0A0L0S190"/>
<dbReference type="InterPro" id="IPR012338">
    <property type="entry name" value="Beta-lactam/transpept-like"/>
</dbReference>
<feature type="transmembrane region" description="Helical" evidence="3">
    <location>
        <begin position="741"/>
        <end position="760"/>
    </location>
</feature>
<keyword evidence="3" id="KW-0812">Transmembrane</keyword>
<evidence type="ECO:0000256" key="3">
    <source>
        <dbReference type="SAM" id="Phobius"/>
    </source>
</evidence>
<evidence type="ECO:0000256" key="2">
    <source>
        <dbReference type="SAM" id="MobiDB-lite"/>
    </source>
</evidence>
<dbReference type="Gene3D" id="3.40.710.10">
    <property type="entry name" value="DD-peptidase/beta-lactamase superfamily"/>
    <property type="match status" value="1"/>
</dbReference>
<sequence>MPPSASTRPAPARARDRVVRSWPLATLFVVAAALVGTLAPSAVTAGGSTDQLASVSSKSVAAFVEDFASRYVGSTIPGLAVAVVKDTKTVYSGGFGVANVGTQEPMHADTLVRVGSISQLVTATAVLSLRDNDRLASLDDTVESLAPGIVPPSAKNTGIDQPLTVRHLLAHVSGLEEKVLGVYAPRHRAPGNTSAILGEFPKAVRNPGVVISPNHHAYALLGQVVANAAEQPYDEYASENILKPLKMDASTFRPFDAQDPVMSAILEGNGGGSGKKGKKGSGNANVAMGHTKLGSAAFVAAPDLYMPSSAAGGLATTASDMAQLLKMVVNDGTNGAKILTKDAAKEMRTTQVRSYPPTAASRKASSDEDGAAPPPVPGTTLGWFEHGYTNGVRVLMHPGEVPGFASLAFVIPSDRLGVFLSINANDGHLRMRFVNEFVRKFGSKSTGAGSGSGSGKSATRFSRPNAISVPNFADFAKHYKPTTSAYYSFEYLLSVPNQISLSVSPTGQSLLLTATPMKAAEMAESTYELVPTATATAPGKGNAQKSGTATIFTVVPQAGTEGPFPHHYVAMVPAGSEANAPHFYLITNLLGHGAVMSYEPITATESLGYLTNVTTASSVLFAAYLVLWMLMGVYRAVRGSGAGDDHGSAKLSLSRLNLALARSTRLENLTALTCLANLGFPGLVALGTWKSGGIYDLFALPRLPAGLRIVFFSTFLVQIMTVALGTYVVQEGHKHSKLQAVSALLVAVASLTMTVAHFQMRLWVLHV</sequence>
<accession>A0A0L0S190</accession>
<evidence type="ECO:0000259" key="4">
    <source>
        <dbReference type="Pfam" id="PF00144"/>
    </source>
</evidence>
<keyword evidence="3" id="KW-0472">Membrane</keyword>